<dbReference type="Proteomes" id="UP000229336">
    <property type="component" value="Unassembled WGS sequence"/>
</dbReference>
<dbReference type="Pfam" id="PF18910">
    <property type="entry name" value="DUF5665"/>
    <property type="match status" value="1"/>
</dbReference>
<dbReference type="EMBL" id="PFNX01000008">
    <property type="protein sequence ID" value="PIZ61373.1"/>
    <property type="molecule type" value="Genomic_DNA"/>
</dbReference>
<dbReference type="AlphaFoldDB" id="A0A2M7TU97"/>
<protein>
    <recommendedName>
        <fullName evidence="4">AI-2E family transporter</fullName>
    </recommendedName>
</protein>
<comment type="caution">
    <text evidence="2">The sequence shown here is derived from an EMBL/GenBank/DDBJ whole genome shotgun (WGS) entry which is preliminary data.</text>
</comment>
<keyword evidence="1" id="KW-0472">Membrane</keyword>
<organism evidence="2 3">
    <name type="scientific">Candidatus Shapirobacteria bacterium CG_4_10_14_0_2_um_filter_40_12</name>
    <dbReference type="NCBI Taxonomy" id="1974871"/>
    <lineage>
        <taxon>Bacteria</taxon>
        <taxon>Candidatus Shapironibacteriota</taxon>
    </lineage>
</organism>
<sequence>IEEEILAELKKINQKLDILTHPFKYARQNFLGGVFRSLGSLFGTVVIAAILVYVFSQLNLGDVINKYVQSLIPKPQINVVSPF</sequence>
<gene>
    <name evidence="2" type="ORF">COY20_00360</name>
</gene>
<keyword evidence="1" id="KW-1133">Transmembrane helix</keyword>
<evidence type="ECO:0000313" key="2">
    <source>
        <dbReference type="EMBL" id="PIZ61373.1"/>
    </source>
</evidence>
<keyword evidence="1" id="KW-0812">Transmembrane</keyword>
<evidence type="ECO:0000313" key="3">
    <source>
        <dbReference type="Proteomes" id="UP000229336"/>
    </source>
</evidence>
<name>A0A2M7TU97_9BACT</name>
<feature type="non-terminal residue" evidence="2">
    <location>
        <position position="1"/>
    </location>
</feature>
<evidence type="ECO:0000256" key="1">
    <source>
        <dbReference type="SAM" id="Phobius"/>
    </source>
</evidence>
<reference evidence="3" key="1">
    <citation type="submission" date="2017-09" db="EMBL/GenBank/DDBJ databases">
        <title>Depth-based differentiation of microbial function through sediment-hosted aquifers and enrichment of novel symbionts in the deep terrestrial subsurface.</title>
        <authorList>
            <person name="Probst A.J."/>
            <person name="Ladd B."/>
            <person name="Jarett J.K."/>
            <person name="Geller-Mcgrath D.E."/>
            <person name="Sieber C.M.K."/>
            <person name="Emerson J.B."/>
            <person name="Anantharaman K."/>
            <person name="Thomas B.C."/>
            <person name="Malmstrom R."/>
            <person name="Stieglmeier M."/>
            <person name="Klingl A."/>
            <person name="Woyke T."/>
            <person name="Ryan C.M."/>
            <person name="Banfield J.F."/>
        </authorList>
    </citation>
    <scope>NUCLEOTIDE SEQUENCE [LARGE SCALE GENOMIC DNA]</scope>
</reference>
<accession>A0A2M7TU97</accession>
<evidence type="ECO:0008006" key="4">
    <source>
        <dbReference type="Google" id="ProtNLM"/>
    </source>
</evidence>
<dbReference type="InterPro" id="IPR043723">
    <property type="entry name" value="DUF5665"/>
</dbReference>
<proteinExistence type="predicted"/>
<feature type="transmembrane region" description="Helical" evidence="1">
    <location>
        <begin position="34"/>
        <end position="55"/>
    </location>
</feature>